<dbReference type="AlphaFoldDB" id="A0A2T6B688"/>
<evidence type="ECO:0000256" key="1">
    <source>
        <dbReference type="SAM" id="MobiDB-lite"/>
    </source>
</evidence>
<name>A0A2T6B688_9RHOB</name>
<gene>
    <name evidence="4" type="ORF">C8N34_10381</name>
</gene>
<dbReference type="Proteomes" id="UP000244224">
    <property type="component" value="Unassembled WGS sequence"/>
</dbReference>
<comment type="caution">
    <text evidence="4">The sequence shown here is derived from an EMBL/GenBank/DDBJ whole genome shotgun (WGS) entry which is preliminary data.</text>
</comment>
<feature type="region of interest" description="Disordered" evidence="1">
    <location>
        <begin position="64"/>
        <end position="102"/>
    </location>
</feature>
<evidence type="ECO:0000256" key="2">
    <source>
        <dbReference type="SAM" id="Phobius"/>
    </source>
</evidence>
<keyword evidence="5" id="KW-1185">Reference proteome</keyword>
<sequence>MRLICPNCDAQYEVADDAIPTEGRDVQCSNCGHAWYQEHPSVLEAREEADALEAALTLPDPVLETGTPPLAEPEPAPVPPPPIVEPVPEPPVPPVAAPPRRSSLDDSLMAVLREEAEREAQARAREEPRGLEVQGDLGLDSVGAVVPASAQRVARLKGIETDSQEDAEGEAAAARIAKGRDLLPDIEEINSTLRPSSERGVNEAEVSSAAQPQGSSFRSGFALMLLVAVALALAYVMAPRIAQQIPALAKPLAGYVEGVDAARLWLDGLMQRAIAALQG</sequence>
<reference evidence="4 5" key="1">
    <citation type="submission" date="2018-04" db="EMBL/GenBank/DDBJ databases">
        <title>Genomic Encyclopedia of Archaeal and Bacterial Type Strains, Phase II (KMG-II): from individual species to whole genera.</title>
        <authorList>
            <person name="Goeker M."/>
        </authorList>
    </citation>
    <scope>NUCLEOTIDE SEQUENCE [LARGE SCALE GENOMIC DNA]</scope>
    <source>
        <strain evidence="4 5">DSM 21823</strain>
    </source>
</reference>
<organism evidence="4 5">
    <name type="scientific">Gemmobacter caeni</name>
    <dbReference type="NCBI Taxonomy" id="589035"/>
    <lineage>
        <taxon>Bacteria</taxon>
        <taxon>Pseudomonadati</taxon>
        <taxon>Pseudomonadota</taxon>
        <taxon>Alphaproteobacteria</taxon>
        <taxon>Rhodobacterales</taxon>
        <taxon>Paracoccaceae</taxon>
        <taxon>Gemmobacter</taxon>
    </lineage>
</organism>
<feature type="transmembrane region" description="Helical" evidence="2">
    <location>
        <begin position="220"/>
        <end position="238"/>
    </location>
</feature>
<keyword evidence="2" id="KW-1133">Transmembrane helix</keyword>
<dbReference type="EMBL" id="QBKP01000003">
    <property type="protein sequence ID" value="PTX51580.1"/>
    <property type="molecule type" value="Genomic_DNA"/>
</dbReference>
<keyword evidence="2" id="KW-0812">Transmembrane</keyword>
<protein>
    <submittedName>
        <fullName evidence="4">Putative Zn finger-like uncharacterized protein</fullName>
    </submittedName>
</protein>
<proteinExistence type="predicted"/>
<dbReference type="Pfam" id="PF13717">
    <property type="entry name" value="Zn_ribbon_4"/>
    <property type="match status" value="1"/>
</dbReference>
<keyword evidence="2" id="KW-0472">Membrane</keyword>
<dbReference type="InterPro" id="IPR011723">
    <property type="entry name" value="Znf/thioredoxin_put"/>
</dbReference>
<dbReference type="RefSeq" id="WP_108128145.1">
    <property type="nucleotide sequence ID" value="NZ_QBKP01000003.1"/>
</dbReference>
<feature type="domain" description="Zinc finger/thioredoxin putative" evidence="3">
    <location>
        <begin position="1"/>
        <end position="35"/>
    </location>
</feature>
<evidence type="ECO:0000313" key="4">
    <source>
        <dbReference type="EMBL" id="PTX51580.1"/>
    </source>
</evidence>
<evidence type="ECO:0000313" key="5">
    <source>
        <dbReference type="Proteomes" id="UP000244224"/>
    </source>
</evidence>
<dbReference type="OrthoDB" id="7159357at2"/>
<evidence type="ECO:0000259" key="3">
    <source>
        <dbReference type="Pfam" id="PF13717"/>
    </source>
</evidence>
<dbReference type="NCBIfam" id="TIGR02098">
    <property type="entry name" value="MJ0042_CXXC"/>
    <property type="match status" value="1"/>
</dbReference>
<feature type="compositionally biased region" description="Pro residues" evidence="1">
    <location>
        <begin position="70"/>
        <end position="97"/>
    </location>
</feature>
<accession>A0A2T6B688</accession>